<dbReference type="Proteomes" id="UP000799324">
    <property type="component" value="Unassembled WGS sequence"/>
</dbReference>
<protein>
    <recommendedName>
        <fullName evidence="2">DUF7730 domain-containing protein</fullName>
    </recommendedName>
</protein>
<dbReference type="Pfam" id="PF24864">
    <property type="entry name" value="DUF7730"/>
    <property type="match status" value="1"/>
</dbReference>
<dbReference type="InterPro" id="IPR056632">
    <property type="entry name" value="DUF7730"/>
</dbReference>
<sequence length="269" mass="30955">MASKRKEGHGSVFPHEMRTKRSKTGEAPLDLDDNRKRELPSGVPYQENGHAYILENGLLSLEVTPPEMVPVVQRNSKQSPLLRLPSELRNKIFEDALGGMTVVVRCITIAHPEYHLKHKGAIRCRFYPQGQLCTPENRVHWNHAFQLPLVCRQLYSETITWPYELNMFQFSGGPSIMSWALHRGKAQTEVIRTINMIGASFIWNRNDKQECTGHVTSLKYFFPNLQRAYIATSLWQKEWSYSESELLQILDGTKEAKITEIEGLEIVLY</sequence>
<evidence type="ECO:0000259" key="2">
    <source>
        <dbReference type="Pfam" id="PF24864"/>
    </source>
</evidence>
<dbReference type="PANTHER" id="PTHR38790:SF4">
    <property type="entry name" value="2EXR DOMAIN-CONTAINING PROTEIN"/>
    <property type="match status" value="1"/>
</dbReference>
<proteinExistence type="predicted"/>
<organism evidence="3 4">
    <name type="scientific">Lophiostoma macrostomum CBS 122681</name>
    <dbReference type="NCBI Taxonomy" id="1314788"/>
    <lineage>
        <taxon>Eukaryota</taxon>
        <taxon>Fungi</taxon>
        <taxon>Dikarya</taxon>
        <taxon>Ascomycota</taxon>
        <taxon>Pezizomycotina</taxon>
        <taxon>Dothideomycetes</taxon>
        <taxon>Pleosporomycetidae</taxon>
        <taxon>Pleosporales</taxon>
        <taxon>Lophiostomataceae</taxon>
        <taxon>Lophiostoma</taxon>
    </lineage>
</organism>
<name>A0A6A6TVX9_9PLEO</name>
<dbReference type="EMBL" id="MU004288">
    <property type="protein sequence ID" value="KAF2663018.1"/>
    <property type="molecule type" value="Genomic_DNA"/>
</dbReference>
<reference evidence="3" key="1">
    <citation type="journal article" date="2020" name="Stud. Mycol.">
        <title>101 Dothideomycetes genomes: a test case for predicting lifestyles and emergence of pathogens.</title>
        <authorList>
            <person name="Haridas S."/>
            <person name="Albert R."/>
            <person name="Binder M."/>
            <person name="Bloem J."/>
            <person name="Labutti K."/>
            <person name="Salamov A."/>
            <person name="Andreopoulos B."/>
            <person name="Baker S."/>
            <person name="Barry K."/>
            <person name="Bills G."/>
            <person name="Bluhm B."/>
            <person name="Cannon C."/>
            <person name="Castanera R."/>
            <person name="Culley D."/>
            <person name="Daum C."/>
            <person name="Ezra D."/>
            <person name="Gonzalez J."/>
            <person name="Henrissat B."/>
            <person name="Kuo A."/>
            <person name="Liang C."/>
            <person name="Lipzen A."/>
            <person name="Lutzoni F."/>
            <person name="Magnuson J."/>
            <person name="Mondo S."/>
            <person name="Nolan M."/>
            <person name="Ohm R."/>
            <person name="Pangilinan J."/>
            <person name="Park H.-J."/>
            <person name="Ramirez L."/>
            <person name="Alfaro M."/>
            <person name="Sun H."/>
            <person name="Tritt A."/>
            <person name="Yoshinaga Y."/>
            <person name="Zwiers L.-H."/>
            <person name="Turgeon B."/>
            <person name="Goodwin S."/>
            <person name="Spatafora J."/>
            <person name="Crous P."/>
            <person name="Grigoriev I."/>
        </authorList>
    </citation>
    <scope>NUCLEOTIDE SEQUENCE</scope>
    <source>
        <strain evidence="3">CBS 122681</strain>
    </source>
</reference>
<dbReference type="OrthoDB" id="5413827at2759"/>
<dbReference type="PANTHER" id="PTHR38790">
    <property type="entry name" value="2EXR DOMAIN-CONTAINING PROTEIN-RELATED"/>
    <property type="match status" value="1"/>
</dbReference>
<evidence type="ECO:0000256" key="1">
    <source>
        <dbReference type="SAM" id="MobiDB-lite"/>
    </source>
</evidence>
<accession>A0A6A6TVX9</accession>
<feature type="domain" description="DUF7730" evidence="2">
    <location>
        <begin position="75"/>
        <end position="195"/>
    </location>
</feature>
<evidence type="ECO:0000313" key="3">
    <source>
        <dbReference type="EMBL" id="KAF2663018.1"/>
    </source>
</evidence>
<feature type="region of interest" description="Disordered" evidence="1">
    <location>
        <begin position="1"/>
        <end position="42"/>
    </location>
</feature>
<gene>
    <name evidence="3" type="ORF">K491DRAFT_686176</name>
</gene>
<feature type="compositionally biased region" description="Basic and acidic residues" evidence="1">
    <location>
        <begin position="1"/>
        <end position="19"/>
    </location>
</feature>
<dbReference type="AlphaFoldDB" id="A0A6A6TVX9"/>
<keyword evidence="4" id="KW-1185">Reference proteome</keyword>
<evidence type="ECO:0000313" key="4">
    <source>
        <dbReference type="Proteomes" id="UP000799324"/>
    </source>
</evidence>